<keyword evidence="2" id="KW-0804">Transcription</keyword>
<organism evidence="5">
    <name type="scientific">Aegilops tauschii</name>
    <name type="common">Tausch's goatgrass</name>
    <name type="synonym">Aegilops squarrosa</name>
    <dbReference type="NCBI Taxonomy" id="37682"/>
    <lineage>
        <taxon>Eukaryota</taxon>
        <taxon>Viridiplantae</taxon>
        <taxon>Streptophyta</taxon>
        <taxon>Embryophyta</taxon>
        <taxon>Tracheophyta</taxon>
        <taxon>Spermatophyta</taxon>
        <taxon>Magnoliopsida</taxon>
        <taxon>Liliopsida</taxon>
        <taxon>Poales</taxon>
        <taxon>Poaceae</taxon>
        <taxon>BOP clade</taxon>
        <taxon>Pooideae</taxon>
        <taxon>Triticodae</taxon>
        <taxon>Triticeae</taxon>
        <taxon>Triticinae</taxon>
        <taxon>Aegilops</taxon>
    </lineage>
</organism>
<evidence type="ECO:0000256" key="3">
    <source>
        <dbReference type="ARBA" id="ARBA00022946"/>
    </source>
</evidence>
<dbReference type="Gene3D" id="1.25.70.10">
    <property type="entry name" value="Transcription termination factor 3, mitochondrial"/>
    <property type="match status" value="1"/>
</dbReference>
<dbReference type="SMART" id="SM00733">
    <property type="entry name" value="Mterf"/>
    <property type="match status" value="6"/>
</dbReference>
<dbReference type="InterPro" id="IPR038538">
    <property type="entry name" value="MTERF_sf"/>
</dbReference>
<feature type="region of interest" description="Disordered" evidence="4">
    <location>
        <begin position="1"/>
        <end position="57"/>
    </location>
</feature>
<keyword evidence="3" id="KW-0809">Transit peptide</keyword>
<evidence type="ECO:0008006" key="6">
    <source>
        <dbReference type="Google" id="ProtNLM"/>
    </source>
</evidence>
<keyword evidence="2" id="KW-0805">Transcription regulation</keyword>
<protein>
    <recommendedName>
        <fullName evidence="6">mTERF domain-containing protein 1, mitochondrial</fullName>
    </recommendedName>
</protein>
<dbReference type="GO" id="GO:0006353">
    <property type="term" value="P:DNA-templated transcription termination"/>
    <property type="evidence" value="ECO:0007669"/>
    <property type="project" value="UniProtKB-KW"/>
</dbReference>
<proteinExistence type="inferred from homology"/>
<sequence length="516" mass="57420">MGSEEPRATPSVHEEIPGTGAEENVHEELKTHAVTGVEAEIPQPEEPEIAIPEPAPLKPPANPDAVLAFLAGLGLSDADVAALVAKDPQFLCASVERTLAPVVAGLSGLGLSRSDIARLASLSRYSFRYRSIVSKLQYYMPLFGSFENLLRALKKNFYLHSANLDDVVKPNVALLRECGLGACDIAKLCISQPWLLAANPERLQAMVACAENIGVPCGSAMFRHALHAVAFLNEDKIAARVEYLKNTFRWTDAEVAIAVSKAPTVLNRTKEFLQRRSEFLISDLGLEPAYIAHRPLMLAYSLEGRLRPRYYVVTFLKENGLLDHGRDYYYAVKMTEKVAVAGYFKSLSTRDRVSNSVCQQEKTCHTGCTCRIGDIYLEILFESNPPELKVFKLMNLYVAFFLVGEDMLTLVSGAGRLNEAEGWSRFGAHCRRIGNLSLKLLTLSLKGWLRPRYYVVKFLKENGLLGCSRDYYYTVKVTGKESVEKFICPHKEAAPHLTEDYAAAWKGEVPTRFRFA</sequence>
<evidence type="ECO:0000256" key="4">
    <source>
        <dbReference type="SAM" id="MobiDB-lite"/>
    </source>
</evidence>
<name>M8B5Z1_AEGTA</name>
<dbReference type="AlphaFoldDB" id="M8B5Z1"/>
<dbReference type="PANTHER" id="PTHR13068">
    <property type="entry name" value="CGI-12 PROTEIN-RELATED"/>
    <property type="match status" value="1"/>
</dbReference>
<dbReference type="ExpressionAtlas" id="M8B5Z1">
    <property type="expression patterns" value="baseline"/>
</dbReference>
<dbReference type="EnsemblPlants" id="EMT09406">
    <property type="protein sequence ID" value="EMT09406"/>
    <property type="gene ID" value="F775_00176"/>
</dbReference>
<evidence type="ECO:0000256" key="2">
    <source>
        <dbReference type="ARBA" id="ARBA00022472"/>
    </source>
</evidence>
<evidence type="ECO:0000313" key="5">
    <source>
        <dbReference type="EnsemblPlants" id="EMT09406"/>
    </source>
</evidence>
<dbReference type="FunFam" id="1.25.70.10:FF:000001">
    <property type="entry name" value="Mitochondrial transcription termination factor-like"/>
    <property type="match status" value="1"/>
</dbReference>
<reference evidence="5" key="1">
    <citation type="submission" date="2015-06" db="UniProtKB">
        <authorList>
            <consortium name="EnsemblPlants"/>
        </authorList>
    </citation>
    <scope>IDENTIFICATION</scope>
</reference>
<dbReference type="InterPro" id="IPR003690">
    <property type="entry name" value="MTERF"/>
</dbReference>
<feature type="compositionally biased region" description="Basic and acidic residues" evidence="4">
    <location>
        <begin position="1"/>
        <end position="16"/>
    </location>
</feature>
<comment type="similarity">
    <text evidence="1">Belongs to the mTERF family.</text>
</comment>
<dbReference type="PANTHER" id="PTHR13068:SF227">
    <property type="entry name" value="REVERSE TRANSCRIPTASE TY1_COPIA-TYPE DOMAIN-CONTAINING PROTEIN"/>
    <property type="match status" value="1"/>
</dbReference>
<dbReference type="GO" id="GO:0003676">
    <property type="term" value="F:nucleic acid binding"/>
    <property type="evidence" value="ECO:0007669"/>
    <property type="project" value="InterPro"/>
</dbReference>
<keyword evidence="2" id="KW-0806">Transcription termination</keyword>
<dbReference type="Pfam" id="PF02536">
    <property type="entry name" value="mTERF"/>
    <property type="match status" value="1"/>
</dbReference>
<evidence type="ECO:0000256" key="1">
    <source>
        <dbReference type="ARBA" id="ARBA00007692"/>
    </source>
</evidence>
<accession>M8B5Z1</accession>